<feature type="transmembrane region" description="Helical" evidence="1">
    <location>
        <begin position="20"/>
        <end position="37"/>
    </location>
</feature>
<evidence type="ECO:0000313" key="3">
    <source>
        <dbReference type="Proteomes" id="UP001500957"/>
    </source>
</evidence>
<organism evidence="2 3">
    <name type="scientific">Sporichthya brevicatena</name>
    <dbReference type="NCBI Taxonomy" id="171442"/>
    <lineage>
        <taxon>Bacteria</taxon>
        <taxon>Bacillati</taxon>
        <taxon>Actinomycetota</taxon>
        <taxon>Actinomycetes</taxon>
        <taxon>Sporichthyales</taxon>
        <taxon>Sporichthyaceae</taxon>
        <taxon>Sporichthya</taxon>
    </lineage>
</organism>
<keyword evidence="3" id="KW-1185">Reference proteome</keyword>
<evidence type="ECO:0000256" key="1">
    <source>
        <dbReference type="SAM" id="Phobius"/>
    </source>
</evidence>
<dbReference type="RefSeq" id="WP_344604180.1">
    <property type="nucleotide sequence ID" value="NZ_BAAAHE010000014.1"/>
</dbReference>
<keyword evidence="1" id="KW-0812">Transmembrane</keyword>
<keyword evidence="1" id="KW-0472">Membrane</keyword>
<gene>
    <name evidence="2" type="ORF">GCM10009547_19910</name>
</gene>
<dbReference type="EMBL" id="BAAAHE010000014">
    <property type="protein sequence ID" value="GAA0617651.1"/>
    <property type="molecule type" value="Genomic_DNA"/>
</dbReference>
<proteinExistence type="predicted"/>
<name>A0ABP3RU94_9ACTN</name>
<comment type="caution">
    <text evidence="2">The sequence shown here is derived from an EMBL/GenBank/DDBJ whole genome shotgun (WGS) entry which is preliminary data.</text>
</comment>
<accession>A0ABP3RU94</accession>
<reference evidence="3" key="1">
    <citation type="journal article" date="2019" name="Int. J. Syst. Evol. Microbiol.">
        <title>The Global Catalogue of Microorganisms (GCM) 10K type strain sequencing project: providing services to taxonomists for standard genome sequencing and annotation.</title>
        <authorList>
            <consortium name="The Broad Institute Genomics Platform"/>
            <consortium name="The Broad Institute Genome Sequencing Center for Infectious Disease"/>
            <person name="Wu L."/>
            <person name="Ma J."/>
        </authorList>
    </citation>
    <scope>NUCLEOTIDE SEQUENCE [LARGE SCALE GENOMIC DNA]</scope>
    <source>
        <strain evidence="3">JCM 10671</strain>
    </source>
</reference>
<evidence type="ECO:0000313" key="2">
    <source>
        <dbReference type="EMBL" id="GAA0617651.1"/>
    </source>
</evidence>
<dbReference type="Proteomes" id="UP001500957">
    <property type="component" value="Unassembled WGS sequence"/>
</dbReference>
<keyword evidence="1" id="KW-1133">Transmembrane helix</keyword>
<protein>
    <submittedName>
        <fullName evidence="2">Uncharacterized protein</fullName>
    </submittedName>
</protein>
<sequence length="150" mass="15988">MTAVLRRLSPWSPAESRRLLLLVGAGLVVVAVAWWIVSREAAWSEQTDAMGLAVIGAMVAAYGVTSWLLRARAVCTARRNAMFAVLGDVGPGRTAAPIVVIDEGPAEFVVAHPEQGRYHRPDCALAAGTNWPTVPRVELADRQACGVCTP</sequence>
<feature type="transmembrane region" description="Helical" evidence="1">
    <location>
        <begin position="49"/>
        <end position="69"/>
    </location>
</feature>